<evidence type="ECO:0008006" key="4">
    <source>
        <dbReference type="Google" id="ProtNLM"/>
    </source>
</evidence>
<protein>
    <recommendedName>
        <fullName evidence="4">Right handed beta helix domain-containing protein</fullName>
    </recommendedName>
</protein>
<dbReference type="InterPro" id="IPR006626">
    <property type="entry name" value="PbH1"/>
</dbReference>
<accession>A0ABQ4UQF8</accession>
<proteinExistence type="predicted"/>
<dbReference type="Proteomes" id="UP001055093">
    <property type="component" value="Unassembled WGS sequence"/>
</dbReference>
<dbReference type="InterPro" id="IPR008983">
    <property type="entry name" value="Tumour_necrosis_fac-like_dom"/>
</dbReference>
<evidence type="ECO:0000313" key="3">
    <source>
        <dbReference type="Proteomes" id="UP001055093"/>
    </source>
</evidence>
<dbReference type="InterPro" id="IPR011050">
    <property type="entry name" value="Pectin_lyase_fold/virulence"/>
</dbReference>
<dbReference type="SMART" id="SM00710">
    <property type="entry name" value="PbH1"/>
    <property type="match status" value="7"/>
</dbReference>
<sequence length="703" mass="72373">MSVIDWSPQPSGNAVADRSIPAHDGASGREIPSLIRGVMAAIRRMSDAQGGALTTAGVGDAYTVTTGVGLTGLRAGLQFMVRANRDSVIAPTLRLDGLPAVDWLSAGADVPVVLRAGRIYSVVYDAASDVVRSIIPEMSVDASAPLRTLDYFGALGSGRDKDAAFAQAIEYMASSGRKVGLKGGGVYGCNTKIVIPAGGGLLGAGGSKILARRGSFNNQDLTPDGRKGNNAVVIDLSGHPTDPAKASLAPSLENVRVVYGGPSGSGTDLIRAVSAVRAFNVLDALIADNEIVGFPLGKGIVAGTLQGNGRIVRNHIHDFLDNSTGWLAANVPQITGIEIDNDRVGGIFSDGVLIEGNRIVGLKVGADFLAAYGYQTDGINLCGTLYARVIGNYIRFVGEGIDSFGSHGTFSGNELLDCYIFGLKFIHGAKNNAAFGNVIMRFGLAGITLAGSTEKDVGNTTGNRVSGNLVKDYAANPSFSTATSACVLMQDNGGANGSGNTGGATQLPTGNVIENNTLDPNGASYGIVRSNAGSNDYADNKLVQPGRSGEVAHMTDGGKFVPYVKTNVRVSAAAAVPLTAGGVALGLDTVSTDRRSEFSTATQRLTIKSPGDYDVALRSVVSGLNSGDRVLLDIRVNGNTVATVFAYCPNGAFLTPVQVGERLTLKAGDYVEFQGRITGTGSVATVAAAGGIPSTVMTARFVE</sequence>
<name>A0ABQ4UQF8_9HYPH</name>
<feature type="region of interest" description="Disordered" evidence="1">
    <location>
        <begin position="1"/>
        <end position="28"/>
    </location>
</feature>
<dbReference type="Gene3D" id="2.160.20.10">
    <property type="entry name" value="Single-stranded right-handed beta-helix, Pectin lyase-like"/>
    <property type="match status" value="1"/>
</dbReference>
<evidence type="ECO:0000313" key="2">
    <source>
        <dbReference type="EMBL" id="GJE74487.1"/>
    </source>
</evidence>
<dbReference type="Gene3D" id="2.60.120.40">
    <property type="match status" value="1"/>
</dbReference>
<organism evidence="2 3">
    <name type="scientific">Methylorubrum suomiense</name>
    <dbReference type="NCBI Taxonomy" id="144191"/>
    <lineage>
        <taxon>Bacteria</taxon>
        <taxon>Pseudomonadati</taxon>
        <taxon>Pseudomonadota</taxon>
        <taxon>Alphaproteobacteria</taxon>
        <taxon>Hyphomicrobiales</taxon>
        <taxon>Methylobacteriaceae</taxon>
        <taxon>Methylorubrum</taxon>
    </lineage>
</organism>
<keyword evidence="3" id="KW-1185">Reference proteome</keyword>
<dbReference type="EMBL" id="BPRE01000002">
    <property type="protein sequence ID" value="GJE74487.1"/>
    <property type="molecule type" value="Genomic_DNA"/>
</dbReference>
<comment type="caution">
    <text evidence="2">The sequence shown here is derived from an EMBL/GenBank/DDBJ whole genome shotgun (WGS) entry which is preliminary data.</text>
</comment>
<reference evidence="2" key="2">
    <citation type="submission" date="2021-08" db="EMBL/GenBank/DDBJ databases">
        <authorList>
            <person name="Tani A."/>
            <person name="Ola A."/>
            <person name="Ogura Y."/>
            <person name="Katsura K."/>
            <person name="Hayashi T."/>
        </authorList>
    </citation>
    <scope>NUCLEOTIDE SEQUENCE</scope>
    <source>
        <strain evidence="2">DSM 14458</strain>
    </source>
</reference>
<gene>
    <name evidence="2" type="ORF">BGCPKDLD_1058</name>
</gene>
<dbReference type="RefSeq" id="WP_238307685.1">
    <property type="nucleotide sequence ID" value="NZ_BPRE01000002.1"/>
</dbReference>
<reference evidence="2" key="1">
    <citation type="journal article" date="2021" name="Front. Microbiol.">
        <title>Comprehensive Comparative Genomics and Phenotyping of Methylobacterium Species.</title>
        <authorList>
            <person name="Alessa O."/>
            <person name="Ogura Y."/>
            <person name="Fujitani Y."/>
            <person name="Takami H."/>
            <person name="Hayashi T."/>
            <person name="Sahin N."/>
            <person name="Tani A."/>
        </authorList>
    </citation>
    <scope>NUCLEOTIDE SEQUENCE</scope>
    <source>
        <strain evidence="2">DSM 14458</strain>
    </source>
</reference>
<evidence type="ECO:0000256" key="1">
    <source>
        <dbReference type="SAM" id="MobiDB-lite"/>
    </source>
</evidence>
<dbReference type="SUPFAM" id="SSF49842">
    <property type="entry name" value="TNF-like"/>
    <property type="match status" value="1"/>
</dbReference>
<dbReference type="InterPro" id="IPR012334">
    <property type="entry name" value="Pectin_lyas_fold"/>
</dbReference>
<dbReference type="SUPFAM" id="SSF51126">
    <property type="entry name" value="Pectin lyase-like"/>
    <property type="match status" value="1"/>
</dbReference>